<reference evidence="2" key="1">
    <citation type="journal article" date="2023" name="Mol. Phylogenet. Evol.">
        <title>Genome-scale phylogeny and comparative genomics of the fungal order Sordariales.</title>
        <authorList>
            <person name="Hensen N."/>
            <person name="Bonometti L."/>
            <person name="Westerberg I."/>
            <person name="Brannstrom I.O."/>
            <person name="Guillou S."/>
            <person name="Cros-Aarteil S."/>
            <person name="Calhoun S."/>
            <person name="Haridas S."/>
            <person name="Kuo A."/>
            <person name="Mondo S."/>
            <person name="Pangilinan J."/>
            <person name="Riley R."/>
            <person name="LaButti K."/>
            <person name="Andreopoulos B."/>
            <person name="Lipzen A."/>
            <person name="Chen C."/>
            <person name="Yan M."/>
            <person name="Daum C."/>
            <person name="Ng V."/>
            <person name="Clum A."/>
            <person name="Steindorff A."/>
            <person name="Ohm R.A."/>
            <person name="Martin F."/>
            <person name="Silar P."/>
            <person name="Natvig D.O."/>
            <person name="Lalanne C."/>
            <person name="Gautier V."/>
            <person name="Ament-Velasquez S.L."/>
            <person name="Kruys A."/>
            <person name="Hutchinson M.I."/>
            <person name="Powell A.J."/>
            <person name="Barry K."/>
            <person name="Miller A.N."/>
            <person name="Grigoriev I.V."/>
            <person name="Debuchy R."/>
            <person name="Gladieux P."/>
            <person name="Hiltunen Thoren M."/>
            <person name="Johannesson H."/>
        </authorList>
    </citation>
    <scope>NUCLEOTIDE SEQUENCE</scope>
    <source>
        <strain evidence="2">PSN309</strain>
    </source>
</reference>
<proteinExistence type="predicted"/>
<sequence>MGDSQDHFITGSKPEPSMPKEVKDALRLANKTNGVVLQRFGDLNILPHLHMTLAFLYHLTFYPKAMAYVAPEYPWKLTAVMLNCLMDSLQSHSRIENIRFPEHDKPKGGEQLLRPLPEDYTIRGLL</sequence>
<evidence type="ECO:0000313" key="3">
    <source>
        <dbReference type="Proteomes" id="UP001302126"/>
    </source>
</evidence>
<dbReference type="EMBL" id="MU864801">
    <property type="protein sequence ID" value="KAK4182034.1"/>
    <property type="molecule type" value="Genomic_DNA"/>
</dbReference>
<evidence type="ECO:0000313" key="2">
    <source>
        <dbReference type="EMBL" id="KAK4182034.1"/>
    </source>
</evidence>
<reference evidence="2" key="2">
    <citation type="submission" date="2023-05" db="EMBL/GenBank/DDBJ databases">
        <authorList>
            <consortium name="Lawrence Berkeley National Laboratory"/>
            <person name="Steindorff A."/>
            <person name="Hensen N."/>
            <person name="Bonometti L."/>
            <person name="Westerberg I."/>
            <person name="Brannstrom I.O."/>
            <person name="Guillou S."/>
            <person name="Cros-Aarteil S."/>
            <person name="Calhoun S."/>
            <person name="Haridas S."/>
            <person name="Kuo A."/>
            <person name="Mondo S."/>
            <person name="Pangilinan J."/>
            <person name="Riley R."/>
            <person name="Labutti K."/>
            <person name="Andreopoulos B."/>
            <person name="Lipzen A."/>
            <person name="Chen C."/>
            <person name="Yanf M."/>
            <person name="Daum C."/>
            <person name="Ng V."/>
            <person name="Clum A."/>
            <person name="Ohm R."/>
            <person name="Martin F."/>
            <person name="Silar P."/>
            <person name="Natvig D."/>
            <person name="Lalanne C."/>
            <person name="Gautier V."/>
            <person name="Ament-Velasquez S.L."/>
            <person name="Kruys A."/>
            <person name="Hutchinson M.I."/>
            <person name="Powell A.J."/>
            <person name="Barry K."/>
            <person name="Miller A.N."/>
            <person name="Grigoriev I.V."/>
            <person name="Debuchy R."/>
            <person name="Gladieux P."/>
            <person name="Thoren M.H."/>
            <person name="Johannesson H."/>
        </authorList>
    </citation>
    <scope>NUCLEOTIDE SEQUENCE</scope>
    <source>
        <strain evidence="2">PSN309</strain>
    </source>
</reference>
<name>A0AAN7AD13_9PEZI</name>
<feature type="region of interest" description="Disordered" evidence="1">
    <location>
        <begin position="1"/>
        <end position="21"/>
    </location>
</feature>
<gene>
    <name evidence="2" type="ORF">QBC35DRAFT_550791</name>
</gene>
<comment type="caution">
    <text evidence="2">The sequence shown here is derived from an EMBL/GenBank/DDBJ whole genome shotgun (WGS) entry which is preliminary data.</text>
</comment>
<dbReference type="Proteomes" id="UP001302126">
    <property type="component" value="Unassembled WGS sequence"/>
</dbReference>
<protein>
    <submittedName>
        <fullName evidence="2">Uncharacterized protein</fullName>
    </submittedName>
</protein>
<dbReference type="InterPro" id="IPR011990">
    <property type="entry name" value="TPR-like_helical_dom_sf"/>
</dbReference>
<dbReference type="SUPFAM" id="SSF48452">
    <property type="entry name" value="TPR-like"/>
    <property type="match status" value="1"/>
</dbReference>
<keyword evidence="3" id="KW-1185">Reference proteome</keyword>
<organism evidence="2 3">
    <name type="scientific">Podospora australis</name>
    <dbReference type="NCBI Taxonomy" id="1536484"/>
    <lineage>
        <taxon>Eukaryota</taxon>
        <taxon>Fungi</taxon>
        <taxon>Dikarya</taxon>
        <taxon>Ascomycota</taxon>
        <taxon>Pezizomycotina</taxon>
        <taxon>Sordariomycetes</taxon>
        <taxon>Sordariomycetidae</taxon>
        <taxon>Sordariales</taxon>
        <taxon>Podosporaceae</taxon>
        <taxon>Podospora</taxon>
    </lineage>
</organism>
<evidence type="ECO:0000256" key="1">
    <source>
        <dbReference type="SAM" id="MobiDB-lite"/>
    </source>
</evidence>
<dbReference type="AlphaFoldDB" id="A0AAN7AD13"/>
<accession>A0AAN7AD13</accession>